<dbReference type="InterPro" id="IPR013783">
    <property type="entry name" value="Ig-like_fold"/>
</dbReference>
<dbReference type="InterPro" id="IPR007110">
    <property type="entry name" value="Ig-like_dom"/>
</dbReference>
<evidence type="ECO:0000256" key="2">
    <source>
        <dbReference type="SAM" id="MobiDB-lite"/>
    </source>
</evidence>
<feature type="region of interest" description="Disordered" evidence="2">
    <location>
        <begin position="178"/>
        <end position="214"/>
    </location>
</feature>
<dbReference type="Pfam" id="PF08205">
    <property type="entry name" value="C2-set_2"/>
    <property type="match status" value="1"/>
</dbReference>
<proteinExistence type="predicted"/>
<gene>
    <name evidence="4" type="ORF">Pcinc_043720</name>
</gene>
<dbReference type="PANTHER" id="PTHR23278">
    <property type="entry name" value="SIDESTEP PROTEIN"/>
    <property type="match status" value="1"/>
</dbReference>
<dbReference type="CDD" id="cd00096">
    <property type="entry name" value="Ig"/>
    <property type="match status" value="1"/>
</dbReference>
<sequence length="214" mass="23883">YDGREPQQLKDIRVEDGILTVTRDSAMLSLTRITLAHVGIYECRVEFFRSPTHTKFVNLTVIEPPKSVVLKDQKQGVPKDGQLGPYQEGVMIVFTCLARGGVPLPNVTWWRRGKPLDVSWELSGPGLVMNDLVVSRLTRDWHDDTLSCTATNSPRLPPVIVNATILMHRPTSVTVWEEDHQSPTGQNNTNTHQHTTGRGHVRERDGMLAGCRGG</sequence>
<dbReference type="Gene3D" id="2.60.40.10">
    <property type="entry name" value="Immunoglobulins"/>
    <property type="match status" value="2"/>
</dbReference>
<evidence type="ECO:0000313" key="5">
    <source>
        <dbReference type="Proteomes" id="UP001286313"/>
    </source>
</evidence>
<dbReference type="InterPro" id="IPR013162">
    <property type="entry name" value="CD80_C2-set"/>
</dbReference>
<evidence type="ECO:0000256" key="1">
    <source>
        <dbReference type="ARBA" id="ARBA00023157"/>
    </source>
</evidence>
<reference evidence="4" key="1">
    <citation type="submission" date="2023-10" db="EMBL/GenBank/DDBJ databases">
        <title>Genome assemblies of two species of porcelain crab, Petrolisthes cinctipes and Petrolisthes manimaculis (Anomura: Porcellanidae).</title>
        <authorList>
            <person name="Angst P."/>
        </authorList>
    </citation>
    <scope>NUCLEOTIDE SEQUENCE</scope>
    <source>
        <strain evidence="4">PB745_01</strain>
        <tissue evidence="4">Gill</tissue>
    </source>
</reference>
<organism evidence="4 5">
    <name type="scientific">Petrolisthes cinctipes</name>
    <name type="common">Flat porcelain crab</name>
    <dbReference type="NCBI Taxonomy" id="88211"/>
    <lineage>
        <taxon>Eukaryota</taxon>
        <taxon>Metazoa</taxon>
        <taxon>Ecdysozoa</taxon>
        <taxon>Arthropoda</taxon>
        <taxon>Crustacea</taxon>
        <taxon>Multicrustacea</taxon>
        <taxon>Malacostraca</taxon>
        <taxon>Eumalacostraca</taxon>
        <taxon>Eucarida</taxon>
        <taxon>Decapoda</taxon>
        <taxon>Pleocyemata</taxon>
        <taxon>Anomura</taxon>
        <taxon>Galatheoidea</taxon>
        <taxon>Porcellanidae</taxon>
        <taxon>Petrolisthes</taxon>
    </lineage>
</organism>
<keyword evidence="1" id="KW-1015">Disulfide bond</keyword>
<dbReference type="InterPro" id="IPR036179">
    <property type="entry name" value="Ig-like_dom_sf"/>
</dbReference>
<dbReference type="PROSITE" id="PS50835">
    <property type="entry name" value="IG_LIKE"/>
    <property type="match status" value="1"/>
</dbReference>
<feature type="compositionally biased region" description="Low complexity" evidence="2">
    <location>
        <begin position="184"/>
        <end position="194"/>
    </location>
</feature>
<dbReference type="SUPFAM" id="SSF48726">
    <property type="entry name" value="Immunoglobulin"/>
    <property type="match status" value="2"/>
</dbReference>
<comment type="caution">
    <text evidence="4">The sequence shown here is derived from an EMBL/GenBank/DDBJ whole genome shotgun (WGS) entry which is preliminary data.</text>
</comment>
<protein>
    <recommendedName>
        <fullName evidence="3">Ig-like domain-containing protein</fullName>
    </recommendedName>
</protein>
<name>A0AAE1BEZ0_PETCI</name>
<keyword evidence="5" id="KW-1185">Reference proteome</keyword>
<feature type="domain" description="Ig-like" evidence="3">
    <location>
        <begin position="65"/>
        <end position="153"/>
    </location>
</feature>
<dbReference type="AlphaFoldDB" id="A0AAE1BEZ0"/>
<evidence type="ECO:0000259" key="3">
    <source>
        <dbReference type="PROSITE" id="PS50835"/>
    </source>
</evidence>
<evidence type="ECO:0000313" key="4">
    <source>
        <dbReference type="EMBL" id="KAK3849531.1"/>
    </source>
</evidence>
<feature type="non-terminal residue" evidence="4">
    <location>
        <position position="1"/>
    </location>
</feature>
<dbReference type="EMBL" id="JAWQEG010008857">
    <property type="protein sequence ID" value="KAK3849531.1"/>
    <property type="molecule type" value="Genomic_DNA"/>
</dbReference>
<dbReference type="Proteomes" id="UP001286313">
    <property type="component" value="Unassembled WGS sequence"/>
</dbReference>
<accession>A0AAE1BEZ0</accession>
<dbReference type="PANTHER" id="PTHR23278:SF19">
    <property type="entry name" value="OBSCURIN"/>
    <property type="match status" value="1"/>
</dbReference>